<evidence type="ECO:0000256" key="1">
    <source>
        <dbReference type="SAM" id="Phobius"/>
    </source>
</evidence>
<evidence type="ECO:0000313" key="3">
    <source>
        <dbReference type="Proteomes" id="UP000523007"/>
    </source>
</evidence>
<dbReference type="Proteomes" id="UP000523007">
    <property type="component" value="Unassembled WGS sequence"/>
</dbReference>
<protein>
    <submittedName>
        <fullName evidence="2">Uncharacterized protein</fullName>
    </submittedName>
</protein>
<keyword evidence="1" id="KW-1133">Transmembrane helix</keyword>
<dbReference type="RefSeq" id="WP_184580458.1">
    <property type="nucleotide sequence ID" value="NZ_JACHJT010000001.1"/>
</dbReference>
<reference evidence="2 3" key="1">
    <citation type="submission" date="2020-08" db="EMBL/GenBank/DDBJ databases">
        <title>Sequencing the genomes of 1000 actinobacteria strains.</title>
        <authorList>
            <person name="Klenk H.-P."/>
        </authorList>
    </citation>
    <scope>NUCLEOTIDE SEQUENCE [LARGE SCALE GENOMIC DNA]</scope>
    <source>
        <strain evidence="2 3">DSM 102030</strain>
    </source>
</reference>
<keyword evidence="3" id="KW-1185">Reference proteome</keyword>
<organism evidence="2 3">
    <name type="scientific">Lipingzhangella halophila</name>
    <dbReference type="NCBI Taxonomy" id="1783352"/>
    <lineage>
        <taxon>Bacteria</taxon>
        <taxon>Bacillati</taxon>
        <taxon>Actinomycetota</taxon>
        <taxon>Actinomycetes</taxon>
        <taxon>Streptosporangiales</taxon>
        <taxon>Nocardiopsidaceae</taxon>
        <taxon>Lipingzhangella</taxon>
    </lineage>
</organism>
<feature type="transmembrane region" description="Helical" evidence="1">
    <location>
        <begin position="21"/>
        <end position="40"/>
    </location>
</feature>
<gene>
    <name evidence="2" type="ORF">F4561_003623</name>
</gene>
<keyword evidence="1" id="KW-0472">Membrane</keyword>
<accession>A0A7W7W3R6</accession>
<sequence>MITTALAFGRADLANIRRDPMLRFVPVIPVAFTALIAGGLPELTETLHRRFAVDLAPTSRSSSPSCSSSAPP</sequence>
<keyword evidence="1" id="KW-0812">Transmembrane</keyword>
<proteinExistence type="predicted"/>
<dbReference type="AlphaFoldDB" id="A0A7W7W3R6"/>
<evidence type="ECO:0000313" key="2">
    <source>
        <dbReference type="EMBL" id="MBB4932803.1"/>
    </source>
</evidence>
<name>A0A7W7W3R6_9ACTN</name>
<comment type="caution">
    <text evidence="2">The sequence shown here is derived from an EMBL/GenBank/DDBJ whole genome shotgun (WGS) entry which is preliminary data.</text>
</comment>
<dbReference type="EMBL" id="JACHJT010000001">
    <property type="protein sequence ID" value="MBB4932803.1"/>
    <property type="molecule type" value="Genomic_DNA"/>
</dbReference>